<evidence type="ECO:0000313" key="3">
    <source>
        <dbReference type="EMBL" id="MDC0666791.1"/>
    </source>
</evidence>
<dbReference type="InterPro" id="IPR036282">
    <property type="entry name" value="Glutathione-S-Trfase_C_sf"/>
</dbReference>
<dbReference type="InterPro" id="IPR010987">
    <property type="entry name" value="Glutathione-S-Trfase_C-like"/>
</dbReference>
<dbReference type="PANTHER" id="PTHR44051">
    <property type="entry name" value="GLUTATHIONE S-TRANSFERASE-RELATED"/>
    <property type="match status" value="1"/>
</dbReference>
<dbReference type="RefSeq" id="WP_271994499.1">
    <property type="nucleotide sequence ID" value="NZ_JAQNDN010000001.1"/>
</dbReference>
<dbReference type="Pfam" id="PF13410">
    <property type="entry name" value="GST_C_2"/>
    <property type="match status" value="1"/>
</dbReference>
<dbReference type="CDD" id="cd03188">
    <property type="entry name" value="GST_C_Beta"/>
    <property type="match status" value="1"/>
</dbReference>
<dbReference type="SFLD" id="SFLDS00019">
    <property type="entry name" value="Glutathione_Transferase_(cytos"/>
    <property type="match status" value="1"/>
</dbReference>
<dbReference type="EMBL" id="JAQNDN010000001">
    <property type="protein sequence ID" value="MDC0666791.1"/>
    <property type="molecule type" value="Genomic_DNA"/>
</dbReference>
<protein>
    <submittedName>
        <fullName evidence="3">Glutathione S-transferase N-terminal domain-containing protein</fullName>
    </submittedName>
</protein>
<dbReference type="InterPro" id="IPR040079">
    <property type="entry name" value="Glutathione_S-Trfase"/>
</dbReference>
<feature type="domain" description="GST N-terminal" evidence="1">
    <location>
        <begin position="1"/>
        <end position="81"/>
    </location>
</feature>
<evidence type="ECO:0000259" key="1">
    <source>
        <dbReference type="PROSITE" id="PS50404"/>
    </source>
</evidence>
<feature type="domain" description="GST C-terminal" evidence="2">
    <location>
        <begin position="86"/>
        <end position="212"/>
    </location>
</feature>
<keyword evidence="4" id="KW-1185">Reference proteome</keyword>
<dbReference type="Gene3D" id="1.20.1050.10">
    <property type="match status" value="1"/>
</dbReference>
<sequence length="224" mass="24635">MQLYGSPLSCSLATRIALLEAGAPVNYVEVDPITKRTGDGADYREIHPLGLVPALRTDDGQLVTENAAVLQYVADRLPAAELAPRDGVERARLQQWLCFVGTELHKGLFAVLFDEKAPAEARSYAIAKAASRIDYLARHLDGREFLLDRFSVADAYLITVLTWTIATPIDLKKWPSLAAYAQRLQARPSVAAALAVERRLYAEELARHGKPVPAFLRPREATAS</sequence>
<evidence type="ECO:0000259" key="2">
    <source>
        <dbReference type="PROSITE" id="PS50405"/>
    </source>
</evidence>
<dbReference type="PANTHER" id="PTHR44051:SF8">
    <property type="entry name" value="GLUTATHIONE S-TRANSFERASE GSTA"/>
    <property type="match status" value="1"/>
</dbReference>
<accession>A0ABT5AY78</accession>
<dbReference type="CDD" id="cd03057">
    <property type="entry name" value="GST_N_Beta"/>
    <property type="match status" value="1"/>
</dbReference>
<proteinExistence type="predicted"/>
<dbReference type="Gene3D" id="3.40.30.10">
    <property type="entry name" value="Glutaredoxin"/>
    <property type="match status" value="1"/>
</dbReference>
<dbReference type="InterPro" id="IPR036249">
    <property type="entry name" value="Thioredoxin-like_sf"/>
</dbReference>
<dbReference type="SFLD" id="SFLDG01150">
    <property type="entry name" value="Main.1:_Beta-like"/>
    <property type="match status" value="1"/>
</dbReference>
<dbReference type="SFLD" id="SFLDG00358">
    <property type="entry name" value="Main_(cytGST)"/>
    <property type="match status" value="1"/>
</dbReference>
<reference evidence="3 4" key="1">
    <citation type="submission" date="2022-11" db="EMBL/GenBank/DDBJ databases">
        <title>Minimal conservation of predation-associated metabolite biosynthetic gene clusters underscores biosynthetic potential of Myxococcota including descriptions for ten novel species: Archangium lansinium sp. nov., Myxococcus landrumus sp. nov., Nannocystis bai.</title>
        <authorList>
            <person name="Ahearne A."/>
            <person name="Stevens C."/>
            <person name="Dowd S."/>
        </authorList>
    </citation>
    <scope>NUCLEOTIDE SEQUENCE [LARGE SCALE GENOMIC DNA]</scope>
    <source>
        <strain evidence="3 4">NCELM</strain>
    </source>
</reference>
<dbReference type="PROSITE" id="PS50404">
    <property type="entry name" value="GST_NTER"/>
    <property type="match status" value="1"/>
</dbReference>
<name>A0ABT5AY78_9BACT</name>
<dbReference type="SUPFAM" id="SSF47616">
    <property type="entry name" value="GST C-terminal domain-like"/>
    <property type="match status" value="1"/>
</dbReference>
<dbReference type="PROSITE" id="PS50405">
    <property type="entry name" value="GST_CTER"/>
    <property type="match status" value="1"/>
</dbReference>
<dbReference type="Proteomes" id="UP001217838">
    <property type="component" value="Unassembled WGS sequence"/>
</dbReference>
<gene>
    <name evidence="3" type="ORF">POL58_03550</name>
</gene>
<organism evidence="3 4">
    <name type="scientific">Nannocystis radixulma</name>
    <dbReference type="NCBI Taxonomy" id="2995305"/>
    <lineage>
        <taxon>Bacteria</taxon>
        <taxon>Pseudomonadati</taxon>
        <taxon>Myxococcota</taxon>
        <taxon>Polyangia</taxon>
        <taxon>Nannocystales</taxon>
        <taxon>Nannocystaceae</taxon>
        <taxon>Nannocystis</taxon>
    </lineage>
</organism>
<dbReference type="InterPro" id="IPR004045">
    <property type="entry name" value="Glutathione_S-Trfase_N"/>
</dbReference>
<evidence type="ECO:0000313" key="4">
    <source>
        <dbReference type="Proteomes" id="UP001217838"/>
    </source>
</evidence>
<dbReference type="SUPFAM" id="SSF52833">
    <property type="entry name" value="Thioredoxin-like"/>
    <property type="match status" value="1"/>
</dbReference>
<dbReference type="Pfam" id="PF13409">
    <property type="entry name" value="GST_N_2"/>
    <property type="match status" value="1"/>
</dbReference>
<comment type="caution">
    <text evidence="3">The sequence shown here is derived from an EMBL/GenBank/DDBJ whole genome shotgun (WGS) entry which is preliminary data.</text>
</comment>